<feature type="chain" id="PRO_5016194859" description="Carboxypeptidase" evidence="7">
    <location>
        <begin position="23"/>
        <end position="559"/>
    </location>
</feature>
<dbReference type="Proteomes" id="UP000245942">
    <property type="component" value="Unassembled WGS sequence"/>
</dbReference>
<dbReference type="SUPFAM" id="SSF53474">
    <property type="entry name" value="alpha/beta-Hydrolases"/>
    <property type="match status" value="1"/>
</dbReference>
<dbReference type="PANTHER" id="PTHR11802:SF113">
    <property type="entry name" value="SERINE CARBOXYPEPTIDASE CTSA-4.1"/>
    <property type="match status" value="1"/>
</dbReference>
<dbReference type="GO" id="GO:0000324">
    <property type="term" value="C:fungal-type vacuole"/>
    <property type="evidence" value="ECO:0007669"/>
    <property type="project" value="TreeGrafter"/>
</dbReference>
<dbReference type="Pfam" id="PF00450">
    <property type="entry name" value="Peptidase_S10"/>
    <property type="match status" value="1"/>
</dbReference>
<dbReference type="AlphaFoldDB" id="A0A316U144"/>
<dbReference type="GO" id="GO:0004185">
    <property type="term" value="F:serine-type carboxypeptidase activity"/>
    <property type="evidence" value="ECO:0007669"/>
    <property type="project" value="UniProtKB-UniRule"/>
</dbReference>
<keyword evidence="3 7" id="KW-0645">Protease</keyword>
<evidence type="ECO:0000313" key="8">
    <source>
        <dbReference type="EMBL" id="PWN18920.1"/>
    </source>
</evidence>
<dbReference type="GO" id="GO:0006508">
    <property type="term" value="P:proteolysis"/>
    <property type="evidence" value="ECO:0007669"/>
    <property type="project" value="UniProtKB-KW"/>
</dbReference>
<keyword evidence="6" id="KW-0325">Glycoprotein</keyword>
<dbReference type="OrthoDB" id="443318at2759"/>
<evidence type="ECO:0000256" key="4">
    <source>
        <dbReference type="ARBA" id="ARBA00022729"/>
    </source>
</evidence>
<dbReference type="PANTHER" id="PTHR11802">
    <property type="entry name" value="SERINE PROTEASE FAMILY S10 SERINE CARBOXYPEPTIDASE"/>
    <property type="match status" value="1"/>
</dbReference>
<keyword evidence="4 7" id="KW-0732">Signal</keyword>
<evidence type="ECO:0000256" key="6">
    <source>
        <dbReference type="ARBA" id="ARBA00023180"/>
    </source>
</evidence>
<dbReference type="EMBL" id="KZ819333">
    <property type="protein sequence ID" value="PWN18920.1"/>
    <property type="molecule type" value="Genomic_DNA"/>
</dbReference>
<dbReference type="InterPro" id="IPR001563">
    <property type="entry name" value="Peptidase_S10"/>
</dbReference>
<comment type="similarity">
    <text evidence="1 7">Belongs to the peptidase S10 family.</text>
</comment>
<reference evidence="8 9" key="1">
    <citation type="journal article" date="2018" name="Mol. Biol. Evol.">
        <title>Broad Genomic Sampling Reveals a Smut Pathogenic Ancestry of the Fungal Clade Ustilaginomycotina.</title>
        <authorList>
            <person name="Kijpornyongpan T."/>
            <person name="Mondo S.J."/>
            <person name="Barry K."/>
            <person name="Sandor L."/>
            <person name="Lee J."/>
            <person name="Lipzen A."/>
            <person name="Pangilinan J."/>
            <person name="LaButti K."/>
            <person name="Hainaut M."/>
            <person name="Henrissat B."/>
            <person name="Grigoriev I.V."/>
            <person name="Spatafora J.W."/>
            <person name="Aime M.C."/>
        </authorList>
    </citation>
    <scope>NUCLEOTIDE SEQUENCE [LARGE SCALE GENOMIC DNA]</scope>
    <source>
        <strain evidence="8 9">MCA 4718</strain>
    </source>
</reference>
<evidence type="ECO:0000256" key="3">
    <source>
        <dbReference type="ARBA" id="ARBA00022670"/>
    </source>
</evidence>
<keyword evidence="9" id="KW-1185">Reference proteome</keyword>
<feature type="signal peptide" evidence="7">
    <location>
        <begin position="1"/>
        <end position="22"/>
    </location>
</feature>
<gene>
    <name evidence="8" type="ORF">BCV69DRAFT_262350</name>
</gene>
<evidence type="ECO:0000256" key="7">
    <source>
        <dbReference type="RuleBase" id="RU361156"/>
    </source>
</evidence>
<evidence type="ECO:0000256" key="1">
    <source>
        <dbReference type="ARBA" id="ARBA00009431"/>
    </source>
</evidence>
<evidence type="ECO:0000256" key="2">
    <source>
        <dbReference type="ARBA" id="ARBA00022645"/>
    </source>
</evidence>
<dbReference type="RefSeq" id="XP_025346080.1">
    <property type="nucleotide sequence ID" value="XM_025490715.1"/>
</dbReference>
<keyword evidence="5 7" id="KW-0378">Hydrolase</keyword>
<evidence type="ECO:0000256" key="5">
    <source>
        <dbReference type="ARBA" id="ARBA00022801"/>
    </source>
</evidence>
<dbReference type="EC" id="3.4.16.-" evidence="7"/>
<dbReference type="STRING" id="1684307.A0A316U144"/>
<dbReference type="InterPro" id="IPR018202">
    <property type="entry name" value="Ser_caboxypep_ser_AS"/>
</dbReference>
<dbReference type="PRINTS" id="PR00724">
    <property type="entry name" value="CRBOXYPTASEC"/>
</dbReference>
<evidence type="ECO:0000313" key="9">
    <source>
        <dbReference type="Proteomes" id="UP000245942"/>
    </source>
</evidence>
<dbReference type="InterPro" id="IPR029058">
    <property type="entry name" value="AB_hydrolase_fold"/>
</dbReference>
<dbReference type="PROSITE" id="PS00131">
    <property type="entry name" value="CARBOXYPEPT_SER_SER"/>
    <property type="match status" value="1"/>
</dbReference>
<protein>
    <recommendedName>
        <fullName evidence="7">Carboxypeptidase</fullName>
        <ecNumber evidence="7">3.4.16.-</ecNumber>
    </recommendedName>
</protein>
<accession>A0A316U144</accession>
<dbReference type="GeneID" id="37012449"/>
<proteinExistence type="inferred from homology"/>
<organism evidence="8 9">
    <name type="scientific">Pseudomicrostroma glucosiphilum</name>
    <dbReference type="NCBI Taxonomy" id="1684307"/>
    <lineage>
        <taxon>Eukaryota</taxon>
        <taxon>Fungi</taxon>
        <taxon>Dikarya</taxon>
        <taxon>Basidiomycota</taxon>
        <taxon>Ustilaginomycotina</taxon>
        <taxon>Exobasidiomycetes</taxon>
        <taxon>Microstromatales</taxon>
        <taxon>Microstromatales incertae sedis</taxon>
        <taxon>Pseudomicrostroma</taxon>
    </lineage>
</organism>
<keyword evidence="2 7" id="KW-0121">Carboxypeptidase</keyword>
<dbReference type="Gene3D" id="3.40.50.1820">
    <property type="entry name" value="alpha/beta hydrolase"/>
    <property type="match status" value="1"/>
</dbReference>
<sequence length="559" mass="62017">MRYTTLFSAVSLAAASATSSLAAQLPFHVLDELRSSSYEDSTVSTLKHPSLPAHSLRVTQPKASLCERDSKARTWSGYLDVDLDKLWEHHQTHGLKLSAQEEKRMQEHPKGVTEHFYFWAFESRGDPVNDPAMLWLNGGPGCSSFTGLLMELGPCNAGPNNGTEGPHTEWNPWSWNNNATMIFLDQPIGVGYSYSSWTNQSREDPAPARIFDTPSSARDASAFLHLLSLHSKDVFSGPDGKGLPEFHMAGESYAGRYLPLTAAQVLVDNEEAIAHPERGLQPLPLKSILIGNGITSPKHQFPAYISYACDNNHGFGTFLSKEQCASMKEDLPTCLALTEKCNSTPDPRAEYDVLACKLALQYCEGKLSTPWYETGRSAYDWRHMGDYEEEGWVGAFLNANSTKKALGVDARTGDKHDGNFIGCSDAVGKHFEKTGDGARDSSWAVKEILQKGTRVLAYSGASDWICNLEGNIAWTLDLEWSGKEGFNKAPLEDWYEDQWATESKTTTTPRRAGQFRHFGNFTFAIADESGHFVPHDQPAAALSMVNYWLHSEKEGRLEW</sequence>
<name>A0A316U144_9BASI</name>
<dbReference type="Gene3D" id="1.10.287.410">
    <property type="match status" value="1"/>
</dbReference>